<evidence type="ECO:0000313" key="3">
    <source>
        <dbReference type="Proteomes" id="UP001139516"/>
    </source>
</evidence>
<dbReference type="Proteomes" id="UP001139516">
    <property type="component" value="Unassembled WGS sequence"/>
</dbReference>
<keyword evidence="3" id="KW-1185">Reference proteome</keyword>
<sequence length="297" mass="31435">MADESGSGAQPGTGAPAAGEGAPAGGPAPGGQQQAAVTERPAGVPEKFWDPAKGELRTDALVKGYGELEKLVGRRQEEARAAAEKTLFGNRPASAAAYEIRPPAEAPEGLLLLEEPPGPDFKAPEGKTVMVLDKADPLYGMARDLAYRAGMSQEEFSGLIGQYAQMQVARQPTAAQIAAERDRFYGELGEHGRERANYVWGQAKQLIGEKALSLDGVVHDRATFEAIESLITRATGATFAPINGAGAGSRVTQAELDRMVADPRYRTDPEFQARVTRGFEQLYAATPAGVPNPFGRG</sequence>
<accession>A0A9X2BU11</accession>
<dbReference type="Pfam" id="PF05396">
    <property type="entry name" value="Phage_T7_Capsid"/>
    <property type="match status" value="1"/>
</dbReference>
<evidence type="ECO:0000313" key="2">
    <source>
        <dbReference type="EMBL" id="MCK8785218.1"/>
    </source>
</evidence>
<proteinExistence type="predicted"/>
<dbReference type="AlphaFoldDB" id="A0A9X2BU11"/>
<dbReference type="InterPro" id="IPR008768">
    <property type="entry name" value="Gp9-like"/>
</dbReference>
<reference evidence="2" key="1">
    <citation type="submission" date="2022-04" db="EMBL/GenBank/DDBJ databases">
        <title>Roseomonas acroporae sp. nov., isolated from coral Acropora digitifera.</title>
        <authorList>
            <person name="Sun H."/>
        </authorList>
    </citation>
    <scope>NUCLEOTIDE SEQUENCE</scope>
    <source>
        <strain evidence="2">NAR14</strain>
    </source>
</reference>
<dbReference type="EMBL" id="JALPRX010000054">
    <property type="protein sequence ID" value="MCK8785218.1"/>
    <property type="molecule type" value="Genomic_DNA"/>
</dbReference>
<name>A0A9X2BU11_9PROT</name>
<feature type="compositionally biased region" description="Low complexity" evidence="1">
    <location>
        <begin position="8"/>
        <end position="21"/>
    </location>
</feature>
<protein>
    <submittedName>
        <fullName evidence="2">Uncharacterized protein</fullName>
    </submittedName>
</protein>
<comment type="caution">
    <text evidence="2">The sequence shown here is derived from an EMBL/GenBank/DDBJ whole genome shotgun (WGS) entry which is preliminary data.</text>
</comment>
<evidence type="ECO:0000256" key="1">
    <source>
        <dbReference type="SAM" id="MobiDB-lite"/>
    </source>
</evidence>
<gene>
    <name evidence="2" type="ORF">M0638_12565</name>
</gene>
<dbReference type="RefSeq" id="WP_248667342.1">
    <property type="nucleotide sequence ID" value="NZ_JALPRX010000054.1"/>
</dbReference>
<feature type="region of interest" description="Disordered" evidence="1">
    <location>
        <begin position="1"/>
        <end position="53"/>
    </location>
</feature>
<organism evidence="2 3">
    <name type="scientific">Roseomonas acroporae</name>
    <dbReference type="NCBI Taxonomy" id="2937791"/>
    <lineage>
        <taxon>Bacteria</taxon>
        <taxon>Pseudomonadati</taxon>
        <taxon>Pseudomonadota</taxon>
        <taxon>Alphaproteobacteria</taxon>
        <taxon>Acetobacterales</taxon>
        <taxon>Roseomonadaceae</taxon>
        <taxon>Roseomonas</taxon>
    </lineage>
</organism>